<feature type="domain" description="Beta-lactamase-related" evidence="1">
    <location>
        <begin position="14"/>
        <end position="260"/>
    </location>
</feature>
<dbReference type="InterPro" id="IPR001466">
    <property type="entry name" value="Beta-lactam-related"/>
</dbReference>
<dbReference type="Proteomes" id="UP000641588">
    <property type="component" value="Unassembled WGS sequence"/>
</dbReference>
<dbReference type="GO" id="GO:0016787">
    <property type="term" value="F:hydrolase activity"/>
    <property type="evidence" value="ECO:0007669"/>
    <property type="project" value="UniProtKB-KW"/>
</dbReference>
<dbReference type="InterPro" id="IPR012338">
    <property type="entry name" value="Beta-lactam/transpept-like"/>
</dbReference>
<protein>
    <submittedName>
        <fullName evidence="2">Serine hydrolase</fullName>
    </submittedName>
</protein>
<dbReference type="SUPFAM" id="SSF56601">
    <property type="entry name" value="beta-lactamase/transpeptidase-like"/>
    <property type="match status" value="1"/>
</dbReference>
<dbReference type="AlphaFoldDB" id="A0A972GU00"/>
<accession>A0A972GU00</accession>
<organism evidence="2 3">
    <name type="scientific">Paenibacillus foliorum</name>
    <dbReference type="NCBI Taxonomy" id="2654974"/>
    <lineage>
        <taxon>Bacteria</taxon>
        <taxon>Bacillati</taxon>
        <taxon>Bacillota</taxon>
        <taxon>Bacilli</taxon>
        <taxon>Bacillales</taxon>
        <taxon>Paenibacillaceae</taxon>
        <taxon>Paenibacillus</taxon>
    </lineage>
</organism>
<proteinExistence type="predicted"/>
<evidence type="ECO:0000313" key="2">
    <source>
        <dbReference type="EMBL" id="NOU96672.1"/>
    </source>
</evidence>
<keyword evidence="3" id="KW-1185">Reference proteome</keyword>
<name>A0A972GU00_9BACL</name>
<dbReference type="Pfam" id="PF00144">
    <property type="entry name" value="Beta-lactamase"/>
    <property type="match status" value="1"/>
</dbReference>
<dbReference type="PANTHER" id="PTHR43283:SF7">
    <property type="entry name" value="BETA-LACTAMASE-RELATED DOMAIN-CONTAINING PROTEIN"/>
    <property type="match status" value="1"/>
</dbReference>
<comment type="caution">
    <text evidence="2">The sequence shown here is derived from an EMBL/GenBank/DDBJ whole genome shotgun (WGS) entry which is preliminary data.</text>
</comment>
<dbReference type="EMBL" id="WHOD01000101">
    <property type="protein sequence ID" value="NOU96672.1"/>
    <property type="molecule type" value="Genomic_DNA"/>
</dbReference>
<evidence type="ECO:0000313" key="3">
    <source>
        <dbReference type="Proteomes" id="UP000641588"/>
    </source>
</evidence>
<dbReference type="InterPro" id="IPR050789">
    <property type="entry name" value="Diverse_Enzym_Activities"/>
</dbReference>
<evidence type="ECO:0000259" key="1">
    <source>
        <dbReference type="Pfam" id="PF00144"/>
    </source>
</evidence>
<keyword evidence="2" id="KW-0378">Hydrolase</keyword>
<dbReference type="PANTHER" id="PTHR43283">
    <property type="entry name" value="BETA-LACTAMASE-RELATED"/>
    <property type="match status" value="1"/>
</dbReference>
<reference evidence="2" key="1">
    <citation type="submission" date="2019-10" db="EMBL/GenBank/DDBJ databases">
        <title>Description of Paenibacillus glebae sp. nov.</title>
        <authorList>
            <person name="Carlier A."/>
            <person name="Qi S."/>
        </authorList>
    </citation>
    <scope>NUCLEOTIDE SEQUENCE</scope>
    <source>
        <strain evidence="2">LMG 31456</strain>
    </source>
</reference>
<sequence>MLLQDGQATAQFWRKPYRKDCQQLLFSLSKSFTSIAVGIAWDSGYLDLQDKVISFFSDQLPDHPSLHLAQMTVHHLLSMNTGHNDNIYSAVANETDWVKAFLSLEVQHEPGSYYRYSTHATYMLSAIIEKVTGESLVDFLMPRLFEPLGIPKPSWETCPMGITAGGMGLSLSTEGIAKFGQMLLDKGVYEGRRIVSESYIDLATQEQSDNRRGESRIDTSQGYGYQFILCRRGCFRGDGSFGQLCFVAPNERIVIAATASFTSMKQLQTLLDLIYEHIMDPIDPDHRPSLDDNSELQQRLANMTCPVPLPEPTPDDIPNRGSACYIMDENPYHLQELNLFMKEEQLEVQLIYENRDNTMLGFDFTKPVSIQDVFTKDLSLHQQEAVTYAEWQDKNTLKLTLFYIETPYVVTYIIKFSNPSIELQFRINVSLNIEDYTITGKLNSYR</sequence>
<dbReference type="Gene3D" id="3.40.710.10">
    <property type="entry name" value="DD-peptidase/beta-lactamase superfamily"/>
    <property type="match status" value="1"/>
</dbReference>
<gene>
    <name evidence="2" type="ORF">GC093_26130</name>
</gene>